<dbReference type="InterPro" id="IPR013083">
    <property type="entry name" value="Znf_RING/FYVE/PHD"/>
</dbReference>
<dbReference type="SMART" id="SM00184">
    <property type="entry name" value="RING"/>
    <property type="match status" value="1"/>
</dbReference>
<keyword evidence="4" id="KW-0175">Coiled coil</keyword>
<feature type="transmembrane region" description="Helical" evidence="6">
    <location>
        <begin position="161"/>
        <end position="193"/>
    </location>
</feature>
<name>A0A131YU89_RHIAP</name>
<dbReference type="InterPro" id="IPR001841">
    <property type="entry name" value="Znf_RING"/>
</dbReference>
<dbReference type="PROSITE" id="PS50089">
    <property type="entry name" value="ZF_RING_2"/>
    <property type="match status" value="1"/>
</dbReference>
<dbReference type="EMBL" id="GEDV01006462">
    <property type="protein sequence ID" value="JAP82095.1"/>
    <property type="molecule type" value="Transcribed_RNA"/>
</dbReference>
<evidence type="ECO:0000256" key="1">
    <source>
        <dbReference type="ARBA" id="ARBA00022771"/>
    </source>
</evidence>
<evidence type="ECO:0000256" key="3">
    <source>
        <dbReference type="PROSITE-ProRule" id="PRU00175"/>
    </source>
</evidence>
<dbReference type="AlphaFoldDB" id="A0A131YU89"/>
<dbReference type="Pfam" id="PF13920">
    <property type="entry name" value="zf-C3HC4_3"/>
    <property type="match status" value="1"/>
</dbReference>
<proteinExistence type="predicted"/>
<evidence type="ECO:0000256" key="5">
    <source>
        <dbReference type="SAM" id="MobiDB-lite"/>
    </source>
</evidence>
<feature type="domain" description="RING-type" evidence="7">
    <location>
        <begin position="290"/>
        <end position="330"/>
    </location>
</feature>
<sequence length="341" mass="37837">MNVIATVLWTLSSLTDGFIAAVLLLLRVNEFLGSIIIGACFYATTVLRYLLKCLYQAYIELTFFCQDIVSFVGFIINVTDALVHGSADCVVKTFDALLRLAAFLKTSFVNGCSGVASAACTVVSSCYGFLTLLLNSAVLLLQMLPYTAFQVGRYAFYGVSVTVRSIVTCVTVAVGSVVSAVVSAACVLSQFLFGQPEDVYTGLIILLLTAITLKIAVRARAHQTVWRRLLRLVNAITFRRPQRRRQPSGPRGSPPSPPFTMTLRRSTSLRRDRLNRLEQELEEEREKQLCVVCLNEARSVILLPCRHFALCIQCLGTLFQQQHQTCPMCRHIIYEAIPVYA</sequence>
<accession>A0A131YU89</accession>
<dbReference type="PANTHER" id="PTHR22696">
    <property type="entry name" value="E3 UBIQUITIN-PROTEIN LIGASE RNF26"/>
    <property type="match status" value="1"/>
</dbReference>
<dbReference type="PANTHER" id="PTHR22696:SF1">
    <property type="entry name" value="E3 UBIQUITIN-PROTEIN LIGASE RNF26"/>
    <property type="match status" value="1"/>
</dbReference>
<dbReference type="SUPFAM" id="SSF57850">
    <property type="entry name" value="RING/U-box"/>
    <property type="match status" value="1"/>
</dbReference>
<feature type="transmembrane region" description="Helical" evidence="6">
    <location>
        <begin position="58"/>
        <end position="76"/>
    </location>
</feature>
<keyword evidence="6" id="KW-0812">Transmembrane</keyword>
<evidence type="ECO:0000313" key="8">
    <source>
        <dbReference type="EMBL" id="JAP82095.1"/>
    </source>
</evidence>
<protein>
    <submittedName>
        <fullName evidence="8">RING finger protein 26</fullName>
    </submittedName>
</protein>
<evidence type="ECO:0000256" key="4">
    <source>
        <dbReference type="SAM" id="Coils"/>
    </source>
</evidence>
<feature type="transmembrane region" description="Helical" evidence="6">
    <location>
        <begin position="31"/>
        <end position="51"/>
    </location>
</feature>
<evidence type="ECO:0000259" key="7">
    <source>
        <dbReference type="PROSITE" id="PS50089"/>
    </source>
</evidence>
<dbReference type="GO" id="GO:0008270">
    <property type="term" value="F:zinc ion binding"/>
    <property type="evidence" value="ECO:0007669"/>
    <property type="project" value="UniProtKB-KW"/>
</dbReference>
<dbReference type="Gene3D" id="3.30.40.10">
    <property type="entry name" value="Zinc/RING finger domain, C3HC4 (zinc finger)"/>
    <property type="match status" value="1"/>
</dbReference>
<feature type="region of interest" description="Disordered" evidence="5">
    <location>
        <begin position="242"/>
        <end position="264"/>
    </location>
</feature>
<organism evidence="8">
    <name type="scientific">Rhipicephalus appendiculatus</name>
    <name type="common">Brown ear tick</name>
    <dbReference type="NCBI Taxonomy" id="34631"/>
    <lineage>
        <taxon>Eukaryota</taxon>
        <taxon>Metazoa</taxon>
        <taxon>Ecdysozoa</taxon>
        <taxon>Arthropoda</taxon>
        <taxon>Chelicerata</taxon>
        <taxon>Arachnida</taxon>
        <taxon>Acari</taxon>
        <taxon>Parasitiformes</taxon>
        <taxon>Ixodida</taxon>
        <taxon>Ixodoidea</taxon>
        <taxon>Ixodidae</taxon>
        <taxon>Rhipicephalinae</taxon>
        <taxon>Rhipicephalus</taxon>
        <taxon>Rhipicephalus</taxon>
    </lineage>
</organism>
<keyword evidence="2" id="KW-0862">Zinc</keyword>
<feature type="transmembrane region" description="Helical" evidence="6">
    <location>
        <begin position="127"/>
        <end position="149"/>
    </location>
</feature>
<keyword evidence="6" id="KW-0472">Membrane</keyword>
<feature type="transmembrane region" description="Helical" evidence="6">
    <location>
        <begin position="199"/>
        <end position="217"/>
    </location>
</feature>
<reference evidence="8" key="1">
    <citation type="journal article" date="2016" name="Ticks Tick Borne Dis.">
        <title>De novo assembly and annotation of the salivary gland transcriptome of Rhipicephalus appendiculatus male and female ticks during blood feeding.</title>
        <authorList>
            <person name="de Castro M.H."/>
            <person name="de Klerk D."/>
            <person name="Pienaar R."/>
            <person name="Latif A.A."/>
            <person name="Rees D.J."/>
            <person name="Mans B.J."/>
        </authorList>
    </citation>
    <scope>NUCLEOTIDE SEQUENCE</scope>
    <source>
        <tissue evidence="8">Salivary glands</tissue>
    </source>
</reference>
<feature type="coiled-coil region" evidence="4">
    <location>
        <begin position="264"/>
        <end position="291"/>
    </location>
</feature>
<keyword evidence="1 3" id="KW-0479">Metal-binding</keyword>
<dbReference type="GO" id="GO:0006511">
    <property type="term" value="P:ubiquitin-dependent protein catabolic process"/>
    <property type="evidence" value="ECO:0007669"/>
    <property type="project" value="TreeGrafter"/>
</dbReference>
<keyword evidence="1 3" id="KW-0863">Zinc-finger</keyword>
<evidence type="ECO:0000256" key="2">
    <source>
        <dbReference type="ARBA" id="ARBA00022833"/>
    </source>
</evidence>
<dbReference type="GO" id="GO:0016567">
    <property type="term" value="P:protein ubiquitination"/>
    <property type="evidence" value="ECO:0007669"/>
    <property type="project" value="TreeGrafter"/>
</dbReference>
<keyword evidence="6" id="KW-1133">Transmembrane helix</keyword>
<evidence type="ECO:0000256" key="6">
    <source>
        <dbReference type="SAM" id="Phobius"/>
    </source>
</evidence>
<dbReference type="GO" id="GO:0061630">
    <property type="term" value="F:ubiquitin protein ligase activity"/>
    <property type="evidence" value="ECO:0007669"/>
    <property type="project" value="TreeGrafter"/>
</dbReference>